<dbReference type="PROSITE" id="PS50283">
    <property type="entry name" value="NA_SOLUT_SYMP_3"/>
    <property type="match status" value="1"/>
</dbReference>
<evidence type="ECO:0000256" key="1">
    <source>
        <dbReference type="ARBA" id="ARBA00004651"/>
    </source>
</evidence>
<dbReference type="Gene3D" id="1.20.1730.10">
    <property type="entry name" value="Sodium/glucose cotransporter"/>
    <property type="match status" value="1"/>
</dbReference>
<evidence type="ECO:0000256" key="9">
    <source>
        <dbReference type="RuleBase" id="RU362091"/>
    </source>
</evidence>
<feature type="transmembrane region" description="Helical" evidence="10">
    <location>
        <begin position="54"/>
        <end position="75"/>
    </location>
</feature>
<name>A0A840NQ56_9PSEU</name>
<keyword evidence="7 10" id="KW-1133">Transmembrane helix</keyword>
<dbReference type="Pfam" id="PF00474">
    <property type="entry name" value="SSF"/>
    <property type="match status" value="2"/>
</dbReference>
<dbReference type="EMBL" id="JACHIV010000001">
    <property type="protein sequence ID" value="MBB5072498.1"/>
    <property type="molecule type" value="Genomic_DNA"/>
</dbReference>
<feature type="transmembrane region" description="Helical" evidence="10">
    <location>
        <begin position="470"/>
        <end position="493"/>
    </location>
</feature>
<keyword evidence="8 10" id="KW-0472">Membrane</keyword>
<evidence type="ECO:0000256" key="7">
    <source>
        <dbReference type="ARBA" id="ARBA00022989"/>
    </source>
</evidence>
<keyword evidence="3" id="KW-0813">Transport</keyword>
<gene>
    <name evidence="11" type="ORF">BJ969_005586</name>
</gene>
<feature type="transmembrane region" description="Helical" evidence="10">
    <location>
        <begin position="190"/>
        <end position="211"/>
    </location>
</feature>
<organism evidence="11 12">
    <name type="scientific">Saccharopolyspora gloriosae</name>
    <dbReference type="NCBI Taxonomy" id="455344"/>
    <lineage>
        <taxon>Bacteria</taxon>
        <taxon>Bacillati</taxon>
        <taxon>Actinomycetota</taxon>
        <taxon>Actinomycetes</taxon>
        <taxon>Pseudonocardiales</taxon>
        <taxon>Pseudonocardiaceae</taxon>
        <taxon>Saccharopolyspora</taxon>
    </lineage>
</organism>
<dbReference type="RefSeq" id="WP_343071632.1">
    <property type="nucleotide sequence ID" value="NZ_JACHIV010000001.1"/>
</dbReference>
<keyword evidence="4" id="KW-1003">Cell membrane</keyword>
<reference evidence="11 12" key="1">
    <citation type="submission" date="2020-08" db="EMBL/GenBank/DDBJ databases">
        <title>Sequencing the genomes of 1000 actinobacteria strains.</title>
        <authorList>
            <person name="Klenk H.-P."/>
        </authorList>
    </citation>
    <scope>NUCLEOTIDE SEQUENCE [LARGE SCALE GENOMIC DNA]</scope>
    <source>
        <strain evidence="11 12">DSM 45582</strain>
    </source>
</reference>
<sequence>MGSAVPEVSVFWTLGGIAVVVVATFAIGAWGSSHARATSDLHRARRLVREERNAAAISGEYLSAASFLGVAGLILKDGSTALWYPIGFASGYLAVMLFIAAPLRRSGAYTVPDFAVVRLDLPWLRWLTTVFVVLIGWLYLVPQFQAAGLTFAVIAELPTWAGAVALLPVVLASVFSGGMRAVTLVQAFQYWLKLFAITFPAFVLFAVFLLGGSAQERLNAPGPVFERDTDVAVETSVTLQVTEPTWLRVTAEPGAPGGPLQPDGTAEVWVPPGDYQVDAGSSLSFGAGTAVPVVAGAEAENGSWMHPASADPASLVGTYSLILATFLGTMGLPHVLVRFYANPSGHGARRTALFVLILLGTFYLFPTVLGLLSRLFAPTLLVTGETDAAVLLLPHAMLDNWLGALLTALTAAGAFAAFVSTSSGLVVSVAGVVASNFQRVKNWHMPVLLLVTAVVPTGVALLVAEQDLARSVGLAFAMAASTFCPLLVLGVWWRRLTALGASVGLLAGGGLVLAALAVSVVWPHPGGLFGELVRQPALVSVPVAFAAMVLVSLGTKQQVPEGVSRMMLRMHAPDRLGFQDGRVRKPVVTKESGGRHRL</sequence>
<dbReference type="PANTHER" id="PTHR48086">
    <property type="entry name" value="SODIUM/PROLINE SYMPORTER-RELATED"/>
    <property type="match status" value="1"/>
</dbReference>
<dbReference type="GO" id="GO:0015293">
    <property type="term" value="F:symporter activity"/>
    <property type="evidence" value="ECO:0007669"/>
    <property type="project" value="UniProtKB-KW"/>
</dbReference>
<feature type="transmembrane region" description="Helical" evidence="10">
    <location>
        <begin position="81"/>
        <end position="103"/>
    </location>
</feature>
<comment type="subcellular location">
    <subcellularLocation>
        <location evidence="1">Cell membrane</location>
        <topology evidence="1">Multi-pass membrane protein</topology>
    </subcellularLocation>
</comment>
<proteinExistence type="inferred from homology"/>
<evidence type="ECO:0000256" key="5">
    <source>
        <dbReference type="ARBA" id="ARBA00022692"/>
    </source>
</evidence>
<dbReference type="InterPro" id="IPR001734">
    <property type="entry name" value="Na/solute_symporter"/>
</dbReference>
<dbReference type="InterPro" id="IPR050277">
    <property type="entry name" value="Sodium:Solute_Symporter"/>
</dbReference>
<evidence type="ECO:0000256" key="4">
    <source>
        <dbReference type="ARBA" id="ARBA00022475"/>
    </source>
</evidence>
<feature type="transmembrane region" description="Helical" evidence="10">
    <location>
        <begin position="12"/>
        <end position="33"/>
    </location>
</feature>
<feature type="transmembrane region" description="Helical" evidence="10">
    <location>
        <begin position="446"/>
        <end position="464"/>
    </location>
</feature>
<evidence type="ECO:0000256" key="2">
    <source>
        <dbReference type="ARBA" id="ARBA00006434"/>
    </source>
</evidence>
<dbReference type="PANTHER" id="PTHR48086:SF6">
    <property type="entry name" value="CATION_ACETATE SYMPORTER ACTP"/>
    <property type="match status" value="1"/>
</dbReference>
<feature type="transmembrane region" description="Helical" evidence="10">
    <location>
        <begin position="505"/>
        <end position="525"/>
    </location>
</feature>
<feature type="transmembrane region" description="Helical" evidence="10">
    <location>
        <begin position="537"/>
        <end position="555"/>
    </location>
</feature>
<evidence type="ECO:0000256" key="10">
    <source>
        <dbReference type="SAM" id="Phobius"/>
    </source>
</evidence>
<evidence type="ECO:0000256" key="8">
    <source>
        <dbReference type="ARBA" id="ARBA00023136"/>
    </source>
</evidence>
<comment type="caution">
    <text evidence="11">The sequence shown here is derived from an EMBL/GenBank/DDBJ whole genome shotgun (WGS) entry which is preliminary data.</text>
</comment>
<dbReference type="Proteomes" id="UP000580474">
    <property type="component" value="Unassembled WGS sequence"/>
</dbReference>
<dbReference type="AlphaFoldDB" id="A0A840NQ56"/>
<evidence type="ECO:0000313" key="12">
    <source>
        <dbReference type="Proteomes" id="UP000580474"/>
    </source>
</evidence>
<evidence type="ECO:0000256" key="3">
    <source>
        <dbReference type="ARBA" id="ARBA00022448"/>
    </source>
</evidence>
<dbReference type="GO" id="GO:0005886">
    <property type="term" value="C:plasma membrane"/>
    <property type="evidence" value="ECO:0007669"/>
    <property type="project" value="UniProtKB-SubCell"/>
</dbReference>
<keyword evidence="12" id="KW-1185">Reference proteome</keyword>
<evidence type="ECO:0000256" key="6">
    <source>
        <dbReference type="ARBA" id="ARBA00022847"/>
    </source>
</evidence>
<feature type="transmembrane region" description="Helical" evidence="10">
    <location>
        <begin position="123"/>
        <end position="140"/>
    </location>
</feature>
<feature type="transmembrane region" description="Helical" evidence="10">
    <location>
        <begin position="160"/>
        <end position="178"/>
    </location>
</feature>
<feature type="transmembrane region" description="Helical" evidence="10">
    <location>
        <begin position="401"/>
        <end position="434"/>
    </location>
</feature>
<accession>A0A840NQ56</accession>
<evidence type="ECO:0000313" key="11">
    <source>
        <dbReference type="EMBL" id="MBB5072498.1"/>
    </source>
</evidence>
<dbReference type="GO" id="GO:0015123">
    <property type="term" value="F:acetate transmembrane transporter activity"/>
    <property type="evidence" value="ECO:0007669"/>
    <property type="project" value="TreeGrafter"/>
</dbReference>
<feature type="transmembrane region" description="Helical" evidence="10">
    <location>
        <begin position="353"/>
        <end position="372"/>
    </location>
</feature>
<protein>
    <submittedName>
        <fullName evidence="11">Na+(H+)/acetate symporter ActP</fullName>
    </submittedName>
</protein>
<dbReference type="InterPro" id="IPR038377">
    <property type="entry name" value="Na/Glc_symporter_sf"/>
</dbReference>
<keyword evidence="6" id="KW-0769">Symport</keyword>
<keyword evidence="5 10" id="KW-0812">Transmembrane</keyword>
<comment type="similarity">
    <text evidence="2 9">Belongs to the sodium:solute symporter (SSF) (TC 2.A.21) family.</text>
</comment>
<feature type="transmembrane region" description="Helical" evidence="10">
    <location>
        <begin position="319"/>
        <end position="341"/>
    </location>
</feature>
<dbReference type="CDD" id="cd11480">
    <property type="entry name" value="SLC5sbd_u4"/>
    <property type="match status" value="1"/>
</dbReference>
<dbReference type="GO" id="GO:0006847">
    <property type="term" value="P:plasma membrane acetate transport"/>
    <property type="evidence" value="ECO:0007669"/>
    <property type="project" value="TreeGrafter"/>
</dbReference>